<organism evidence="9 10">
    <name type="scientific">Posidoniimonas corsicana</name>
    <dbReference type="NCBI Taxonomy" id="1938618"/>
    <lineage>
        <taxon>Bacteria</taxon>
        <taxon>Pseudomonadati</taxon>
        <taxon>Planctomycetota</taxon>
        <taxon>Planctomycetia</taxon>
        <taxon>Pirellulales</taxon>
        <taxon>Lacipirellulaceae</taxon>
        <taxon>Posidoniimonas</taxon>
    </lineage>
</organism>
<feature type="region of interest" description="Disordered" evidence="7">
    <location>
        <begin position="1"/>
        <end position="26"/>
    </location>
</feature>
<evidence type="ECO:0000256" key="3">
    <source>
        <dbReference type="ARBA" id="ARBA00022490"/>
    </source>
</evidence>
<evidence type="ECO:0000259" key="8">
    <source>
        <dbReference type="SMART" id="SM00829"/>
    </source>
</evidence>
<evidence type="ECO:0000313" key="10">
    <source>
        <dbReference type="Proteomes" id="UP000316714"/>
    </source>
</evidence>
<dbReference type="GO" id="GO:0003960">
    <property type="term" value="F:quinone reductase (NADPH) activity"/>
    <property type="evidence" value="ECO:0007669"/>
    <property type="project" value="UniProtKB-EC"/>
</dbReference>
<evidence type="ECO:0000256" key="1">
    <source>
        <dbReference type="ARBA" id="ARBA00004496"/>
    </source>
</evidence>
<dbReference type="SMART" id="SM00829">
    <property type="entry name" value="PKS_ER"/>
    <property type="match status" value="1"/>
</dbReference>
<dbReference type="PANTHER" id="PTHR44154:SF1">
    <property type="entry name" value="QUINONE OXIDOREDUCTASE"/>
    <property type="match status" value="1"/>
</dbReference>
<dbReference type="GO" id="GO:0005737">
    <property type="term" value="C:cytoplasm"/>
    <property type="evidence" value="ECO:0007669"/>
    <property type="project" value="UniProtKB-SubCell"/>
</dbReference>
<comment type="subcellular location">
    <subcellularLocation>
        <location evidence="1">Cytoplasm</location>
    </subcellularLocation>
</comment>
<dbReference type="PANTHER" id="PTHR44154">
    <property type="entry name" value="QUINONE OXIDOREDUCTASE"/>
    <property type="match status" value="1"/>
</dbReference>
<dbReference type="EC" id="1.6.5.5" evidence="9"/>
<dbReference type="OrthoDB" id="9787435at2"/>
<dbReference type="InterPro" id="IPR013149">
    <property type="entry name" value="ADH-like_C"/>
</dbReference>
<dbReference type="CDD" id="cd08253">
    <property type="entry name" value="zeta_crystallin"/>
    <property type="match status" value="1"/>
</dbReference>
<dbReference type="PROSITE" id="PS01162">
    <property type="entry name" value="QOR_ZETA_CRYSTAL"/>
    <property type="match status" value="1"/>
</dbReference>
<dbReference type="InterPro" id="IPR013154">
    <property type="entry name" value="ADH-like_N"/>
</dbReference>
<dbReference type="GO" id="GO:0003723">
    <property type="term" value="F:RNA binding"/>
    <property type="evidence" value="ECO:0007669"/>
    <property type="project" value="UniProtKB-KW"/>
</dbReference>
<gene>
    <name evidence="9" type="primary">qorA</name>
    <name evidence="9" type="ORF">KOR34_43820</name>
</gene>
<dbReference type="Pfam" id="PF00107">
    <property type="entry name" value="ADH_zinc_N"/>
    <property type="match status" value="1"/>
</dbReference>
<dbReference type="Gene3D" id="3.90.180.10">
    <property type="entry name" value="Medium-chain alcohol dehydrogenases, catalytic domain"/>
    <property type="match status" value="1"/>
</dbReference>
<proteinExistence type="predicted"/>
<evidence type="ECO:0000256" key="6">
    <source>
        <dbReference type="ARBA" id="ARBA00022990"/>
    </source>
</evidence>
<evidence type="ECO:0000256" key="2">
    <source>
        <dbReference type="ARBA" id="ARBA00011881"/>
    </source>
</evidence>
<keyword evidence="3" id="KW-0963">Cytoplasm</keyword>
<keyword evidence="6" id="KW-0007">Acetylation</keyword>
<protein>
    <submittedName>
        <fullName evidence="9">Quinone oxidoreductase 1</fullName>
        <ecNumber evidence="9">1.6.5.5</ecNumber>
    </submittedName>
</protein>
<dbReference type="InterPro" id="IPR002364">
    <property type="entry name" value="Quin_OxRdtase/zeta-crystal_CS"/>
</dbReference>
<feature type="domain" description="Enoyl reductase (ER)" evidence="8">
    <location>
        <begin position="10"/>
        <end position="327"/>
    </location>
</feature>
<dbReference type="AlphaFoldDB" id="A0A5C5UXW9"/>
<dbReference type="RefSeq" id="WP_146568164.1">
    <property type="nucleotide sequence ID" value="NZ_SIHJ01000004.1"/>
</dbReference>
<dbReference type="EMBL" id="SIHJ01000004">
    <property type="protein sequence ID" value="TWT31008.1"/>
    <property type="molecule type" value="Genomic_DNA"/>
</dbReference>
<dbReference type="InterPro" id="IPR020843">
    <property type="entry name" value="ER"/>
</dbReference>
<reference evidence="9 10" key="1">
    <citation type="submission" date="2019-02" db="EMBL/GenBank/DDBJ databases">
        <title>Deep-cultivation of Planctomycetes and their phenomic and genomic characterization uncovers novel biology.</title>
        <authorList>
            <person name="Wiegand S."/>
            <person name="Jogler M."/>
            <person name="Boedeker C."/>
            <person name="Pinto D."/>
            <person name="Vollmers J."/>
            <person name="Rivas-Marin E."/>
            <person name="Kohn T."/>
            <person name="Peeters S.H."/>
            <person name="Heuer A."/>
            <person name="Rast P."/>
            <person name="Oberbeckmann S."/>
            <person name="Bunk B."/>
            <person name="Jeske O."/>
            <person name="Meyerdierks A."/>
            <person name="Storesund J.E."/>
            <person name="Kallscheuer N."/>
            <person name="Luecker S."/>
            <person name="Lage O.M."/>
            <person name="Pohl T."/>
            <person name="Merkel B.J."/>
            <person name="Hornburger P."/>
            <person name="Mueller R.-W."/>
            <person name="Bruemmer F."/>
            <person name="Labrenz M."/>
            <person name="Spormann A.M."/>
            <person name="Op Den Camp H."/>
            <person name="Overmann J."/>
            <person name="Amann R."/>
            <person name="Jetten M.S.M."/>
            <person name="Mascher T."/>
            <person name="Medema M.H."/>
            <person name="Devos D.P."/>
            <person name="Kaster A.-K."/>
            <person name="Ovreas L."/>
            <person name="Rohde M."/>
            <person name="Galperin M.Y."/>
            <person name="Jogler C."/>
        </authorList>
    </citation>
    <scope>NUCLEOTIDE SEQUENCE [LARGE SCALE GENOMIC DNA]</scope>
    <source>
        <strain evidence="9 10">KOR34</strain>
    </source>
</reference>
<keyword evidence="9" id="KW-0560">Oxidoreductase</keyword>
<dbReference type="Pfam" id="PF08240">
    <property type="entry name" value="ADH_N"/>
    <property type="match status" value="1"/>
</dbReference>
<keyword evidence="5" id="KW-0694">RNA-binding</keyword>
<evidence type="ECO:0000313" key="9">
    <source>
        <dbReference type="EMBL" id="TWT31008.1"/>
    </source>
</evidence>
<dbReference type="Proteomes" id="UP000316714">
    <property type="component" value="Unassembled WGS sequence"/>
</dbReference>
<comment type="caution">
    <text evidence="9">The sequence shown here is derived from an EMBL/GenBank/DDBJ whole genome shotgun (WGS) entry which is preliminary data.</text>
</comment>
<evidence type="ECO:0000256" key="7">
    <source>
        <dbReference type="SAM" id="MobiDB-lite"/>
    </source>
</evidence>
<keyword evidence="10" id="KW-1185">Reference proteome</keyword>
<sequence length="330" mass="34487">MKAAFVEKPGPADSIQVGELPEPQPGPGDALVRVTYSAVNPIDTYVRGGMVAMDLPAPYIPGCDLAGEVVRSGGGFRPGQRVWGSNQGLLGRQGTLCELAAVGEQWLYPIPDGVTDEAAAAGALVGITSHLGLVREARVQSGETLLVNGGSGGVGSTVVQMAKALGATVIATAGTDVKRQACRDLGADVAVDYKVDDLADALAGEIPSFSGANVWWETTREPDFDRILSCLAERGRVVLMAGRDARPEFPVGPFYVKGASLHGFVMFKATPEEQREAAESINAWLASGEYRPKVGQTFTLDQAADAHRLQEQNTLSGAGTLAGKIVVKVG</sequence>
<evidence type="ECO:0000256" key="5">
    <source>
        <dbReference type="ARBA" id="ARBA00022884"/>
    </source>
</evidence>
<dbReference type="SUPFAM" id="SSF50129">
    <property type="entry name" value="GroES-like"/>
    <property type="match status" value="1"/>
</dbReference>
<dbReference type="InterPro" id="IPR051603">
    <property type="entry name" value="Zinc-ADH_QOR/CCCR"/>
</dbReference>
<name>A0A5C5UXW9_9BACT</name>
<dbReference type="InterPro" id="IPR011032">
    <property type="entry name" value="GroES-like_sf"/>
</dbReference>
<dbReference type="InterPro" id="IPR036291">
    <property type="entry name" value="NAD(P)-bd_dom_sf"/>
</dbReference>
<dbReference type="Gene3D" id="3.40.50.720">
    <property type="entry name" value="NAD(P)-binding Rossmann-like Domain"/>
    <property type="match status" value="1"/>
</dbReference>
<keyword evidence="4" id="KW-0521">NADP</keyword>
<dbReference type="GO" id="GO:0008270">
    <property type="term" value="F:zinc ion binding"/>
    <property type="evidence" value="ECO:0007669"/>
    <property type="project" value="InterPro"/>
</dbReference>
<comment type="subunit">
    <text evidence="2">Homotetramer.</text>
</comment>
<dbReference type="SUPFAM" id="SSF51735">
    <property type="entry name" value="NAD(P)-binding Rossmann-fold domains"/>
    <property type="match status" value="1"/>
</dbReference>
<accession>A0A5C5UXW9</accession>
<evidence type="ECO:0000256" key="4">
    <source>
        <dbReference type="ARBA" id="ARBA00022857"/>
    </source>
</evidence>